<dbReference type="EMBL" id="BK015564">
    <property type="protein sequence ID" value="DAE13336.1"/>
    <property type="molecule type" value="Genomic_DNA"/>
</dbReference>
<sequence>MDKKVLKFELSPQSLKIKNVLKNDFIAIDVYAISDVYPNRNNSYFPVSAMQDAKPTFYNKPALGAFDVAHDDFKAHEMEYRWDNELQQDYFDFTNGKCEVPLGVIRGEDLVEIVEHDGQTWVHFTCVLWAKYAYKQVKRLLKDTKKKISVEIEVLESHIDENKVEVIDKFIFDGFTILGSAVTEAIPNAHLTILDKINDAVYQKQEKCLSFAYKELEDNNNKDKNSGSDTDNKNEDFDSTIPDNGVVNEKVDEITMDNEQRGEEPKTMTYEEKRQLLESFLNSGLDENASHYSVTEINDNVVCFSLDDENFKATYSINEENVANIDMNAKEKIVLSKDENPEDESGKETESKECESEDGKCEVCGNNPCTCVHEDDDGNKDDGHKENESKDDKNDDDHDHDDDNDDNDDDGKKETEAEDNDGEKKVENCEDPAQFAATDVTVDESHADHGQIEGEELGSPKVDTDILKEHDDGSILIGQPSGESNVIQDTHYAVGDEQLTADELYERFNTLNTSFAELTEKYNALNAQFNAKKNAELYALACSLVDSEEDLTEENATNIKAFMKENCDNSTYASDEELNEAVDHKIADALYAQKKLSRKAKEKEFSADIVKDKPVVTEVNDSANNLKNAMKNLNKI</sequence>
<feature type="region of interest" description="Disordered" evidence="1">
    <location>
        <begin position="219"/>
        <end position="246"/>
    </location>
</feature>
<feature type="compositionally biased region" description="Basic and acidic residues" evidence="1">
    <location>
        <begin position="219"/>
        <end position="236"/>
    </location>
</feature>
<organism evidence="2">
    <name type="scientific">Siphoviridae sp. ctLqe90</name>
    <dbReference type="NCBI Taxonomy" id="2825456"/>
    <lineage>
        <taxon>Viruses</taxon>
        <taxon>Duplodnaviria</taxon>
        <taxon>Heunggongvirae</taxon>
        <taxon>Uroviricota</taxon>
        <taxon>Caudoviricetes</taxon>
    </lineage>
</organism>
<evidence type="ECO:0000313" key="2">
    <source>
        <dbReference type="EMBL" id="DAE13336.1"/>
    </source>
</evidence>
<feature type="region of interest" description="Disordered" evidence="1">
    <location>
        <begin position="334"/>
        <end position="360"/>
    </location>
</feature>
<protein>
    <recommendedName>
        <fullName evidence="3">Prohead protease</fullName>
    </recommendedName>
</protein>
<accession>A0A8S5Q2V7</accession>
<evidence type="ECO:0008006" key="3">
    <source>
        <dbReference type="Google" id="ProtNLM"/>
    </source>
</evidence>
<name>A0A8S5Q2V7_9CAUD</name>
<feature type="compositionally biased region" description="Acidic residues" evidence="1">
    <location>
        <begin position="398"/>
        <end position="409"/>
    </location>
</feature>
<reference evidence="2" key="1">
    <citation type="journal article" date="2021" name="Proc. Natl. Acad. Sci. U.S.A.">
        <title>A Catalog of Tens of Thousands of Viruses from Human Metagenomes Reveals Hidden Associations with Chronic Diseases.</title>
        <authorList>
            <person name="Tisza M.J."/>
            <person name="Buck C.B."/>
        </authorList>
    </citation>
    <scope>NUCLEOTIDE SEQUENCE</scope>
    <source>
        <strain evidence="2">CtLqe90</strain>
    </source>
</reference>
<feature type="region of interest" description="Disordered" evidence="1">
    <location>
        <begin position="372"/>
        <end position="428"/>
    </location>
</feature>
<evidence type="ECO:0000256" key="1">
    <source>
        <dbReference type="SAM" id="MobiDB-lite"/>
    </source>
</evidence>
<feature type="compositionally biased region" description="Basic and acidic residues" evidence="1">
    <location>
        <begin position="380"/>
        <end position="397"/>
    </location>
</feature>
<proteinExistence type="predicted"/>